<comment type="caution">
    <text evidence="2">The sequence shown here is derived from an EMBL/GenBank/DDBJ whole genome shotgun (WGS) entry which is preliminary data.</text>
</comment>
<dbReference type="Pfam" id="PF00581">
    <property type="entry name" value="Rhodanese"/>
    <property type="match status" value="1"/>
</dbReference>
<dbReference type="Gene3D" id="3.40.250.10">
    <property type="entry name" value="Rhodanese-like domain"/>
    <property type="match status" value="1"/>
</dbReference>
<dbReference type="PANTHER" id="PTHR44086:SF10">
    <property type="entry name" value="THIOSULFATE SULFURTRANSFERASE_RHODANESE-LIKE DOMAIN-CONTAINING PROTEIN 3"/>
    <property type="match status" value="1"/>
</dbReference>
<evidence type="ECO:0000313" key="3">
    <source>
        <dbReference type="Proteomes" id="UP001473302"/>
    </source>
</evidence>
<name>A0ABP9Z077_9FUNG</name>
<evidence type="ECO:0000259" key="1">
    <source>
        <dbReference type="PROSITE" id="PS50206"/>
    </source>
</evidence>
<keyword evidence="3" id="KW-1185">Reference proteome</keyword>
<sequence length="120" mass="13572">MSNAIHPMSVEELSILLQDKPANTTFIDVREYDELKEQGAIKGYNENIPWFLTNSNLESFDKRFSSIDKEAQLVIVCRSGRRSGFAADYVVSKLGFKNVFDVKGGILNWIEHGYPVENVA</sequence>
<dbReference type="PANTHER" id="PTHR44086">
    <property type="entry name" value="THIOSULFATE SULFURTRANSFERASE RDL2, MITOCHONDRIAL-RELATED"/>
    <property type="match status" value="1"/>
</dbReference>
<dbReference type="SUPFAM" id="SSF52821">
    <property type="entry name" value="Rhodanese/Cell cycle control phosphatase"/>
    <property type="match status" value="1"/>
</dbReference>
<accession>A0ABP9Z077</accession>
<dbReference type="Proteomes" id="UP001473302">
    <property type="component" value="Unassembled WGS sequence"/>
</dbReference>
<dbReference type="EMBL" id="BAABUK010000013">
    <property type="protein sequence ID" value="GAA5812506.1"/>
    <property type="molecule type" value="Genomic_DNA"/>
</dbReference>
<organism evidence="2 3">
    <name type="scientific">Mucor flavus</name>
    <dbReference type="NCBI Taxonomy" id="439312"/>
    <lineage>
        <taxon>Eukaryota</taxon>
        <taxon>Fungi</taxon>
        <taxon>Fungi incertae sedis</taxon>
        <taxon>Mucoromycota</taxon>
        <taxon>Mucoromycotina</taxon>
        <taxon>Mucoromycetes</taxon>
        <taxon>Mucorales</taxon>
        <taxon>Mucorineae</taxon>
        <taxon>Mucoraceae</taxon>
        <taxon>Mucor</taxon>
    </lineage>
</organism>
<feature type="domain" description="Rhodanese" evidence="1">
    <location>
        <begin position="20"/>
        <end position="118"/>
    </location>
</feature>
<evidence type="ECO:0000313" key="2">
    <source>
        <dbReference type="EMBL" id="GAA5812506.1"/>
    </source>
</evidence>
<reference evidence="2 3" key="1">
    <citation type="submission" date="2024-04" db="EMBL/GenBank/DDBJ databases">
        <title>genome sequences of Mucor flavus KT1a and Helicostylum pulchrum KT1b strains isolated from the surface of a dry-aged beef.</title>
        <authorList>
            <person name="Toyotome T."/>
            <person name="Hosono M."/>
            <person name="Torimaru M."/>
            <person name="Fukuda K."/>
            <person name="Mikami N."/>
        </authorList>
    </citation>
    <scope>NUCLEOTIDE SEQUENCE [LARGE SCALE GENOMIC DNA]</scope>
    <source>
        <strain evidence="2 3">KT1a</strain>
    </source>
</reference>
<dbReference type="SMART" id="SM00450">
    <property type="entry name" value="RHOD"/>
    <property type="match status" value="1"/>
</dbReference>
<dbReference type="PROSITE" id="PS50206">
    <property type="entry name" value="RHODANESE_3"/>
    <property type="match status" value="1"/>
</dbReference>
<protein>
    <recommendedName>
        <fullName evidence="1">Rhodanese domain-containing protein</fullName>
    </recommendedName>
</protein>
<proteinExistence type="predicted"/>
<dbReference type="CDD" id="cd00158">
    <property type="entry name" value="RHOD"/>
    <property type="match status" value="1"/>
</dbReference>
<dbReference type="InterPro" id="IPR036873">
    <property type="entry name" value="Rhodanese-like_dom_sf"/>
</dbReference>
<dbReference type="InterPro" id="IPR001763">
    <property type="entry name" value="Rhodanese-like_dom"/>
</dbReference>
<gene>
    <name evidence="2" type="ORF">MFLAVUS_005962</name>
</gene>